<feature type="compositionally biased region" description="Polar residues" evidence="1">
    <location>
        <begin position="50"/>
        <end position="77"/>
    </location>
</feature>
<accession>A0A9Q1F3K2</accession>
<organism evidence="2 3">
    <name type="scientific">Synaphobranchus kaupii</name>
    <name type="common">Kaup's arrowtooth eel</name>
    <dbReference type="NCBI Taxonomy" id="118154"/>
    <lineage>
        <taxon>Eukaryota</taxon>
        <taxon>Metazoa</taxon>
        <taxon>Chordata</taxon>
        <taxon>Craniata</taxon>
        <taxon>Vertebrata</taxon>
        <taxon>Euteleostomi</taxon>
        <taxon>Actinopterygii</taxon>
        <taxon>Neopterygii</taxon>
        <taxon>Teleostei</taxon>
        <taxon>Anguilliformes</taxon>
        <taxon>Synaphobranchidae</taxon>
        <taxon>Synaphobranchus</taxon>
    </lineage>
</organism>
<gene>
    <name evidence="2" type="ORF">SKAU_G00254340</name>
</gene>
<sequence>MASEPKPVLSLTRTRLAAEDKPCFGPTGPSDRACPSGPKIKEARSPWPRPTTQANCALNHSSGGYSSTTWQPITAQNSKHKQSGLRLGKGGVSLSEKLQ</sequence>
<dbReference type="AlphaFoldDB" id="A0A9Q1F3K2"/>
<evidence type="ECO:0000256" key="1">
    <source>
        <dbReference type="SAM" id="MobiDB-lite"/>
    </source>
</evidence>
<dbReference type="Proteomes" id="UP001152622">
    <property type="component" value="Chromosome 9"/>
</dbReference>
<comment type="caution">
    <text evidence="2">The sequence shown here is derived from an EMBL/GenBank/DDBJ whole genome shotgun (WGS) entry which is preliminary data.</text>
</comment>
<keyword evidence="3" id="KW-1185">Reference proteome</keyword>
<protein>
    <submittedName>
        <fullName evidence="2">Uncharacterized protein</fullName>
    </submittedName>
</protein>
<proteinExistence type="predicted"/>
<evidence type="ECO:0000313" key="2">
    <source>
        <dbReference type="EMBL" id="KAJ8350304.1"/>
    </source>
</evidence>
<dbReference type="EMBL" id="JAINUF010000009">
    <property type="protein sequence ID" value="KAJ8350304.1"/>
    <property type="molecule type" value="Genomic_DNA"/>
</dbReference>
<evidence type="ECO:0000313" key="3">
    <source>
        <dbReference type="Proteomes" id="UP001152622"/>
    </source>
</evidence>
<reference evidence="2" key="1">
    <citation type="journal article" date="2023" name="Science">
        <title>Genome structures resolve the early diversification of teleost fishes.</title>
        <authorList>
            <person name="Parey E."/>
            <person name="Louis A."/>
            <person name="Montfort J."/>
            <person name="Bouchez O."/>
            <person name="Roques C."/>
            <person name="Iampietro C."/>
            <person name="Lluch J."/>
            <person name="Castinel A."/>
            <person name="Donnadieu C."/>
            <person name="Desvignes T."/>
            <person name="Floi Bucao C."/>
            <person name="Jouanno E."/>
            <person name="Wen M."/>
            <person name="Mejri S."/>
            <person name="Dirks R."/>
            <person name="Jansen H."/>
            <person name="Henkel C."/>
            <person name="Chen W.J."/>
            <person name="Zahm M."/>
            <person name="Cabau C."/>
            <person name="Klopp C."/>
            <person name="Thompson A.W."/>
            <person name="Robinson-Rechavi M."/>
            <person name="Braasch I."/>
            <person name="Lecointre G."/>
            <person name="Bobe J."/>
            <person name="Postlethwait J.H."/>
            <person name="Berthelot C."/>
            <person name="Roest Crollius H."/>
            <person name="Guiguen Y."/>
        </authorList>
    </citation>
    <scope>NUCLEOTIDE SEQUENCE</scope>
    <source>
        <strain evidence="2">WJC10195</strain>
    </source>
</reference>
<feature type="region of interest" description="Disordered" evidence="1">
    <location>
        <begin position="1"/>
        <end position="99"/>
    </location>
</feature>
<name>A0A9Q1F3K2_SYNKA</name>